<dbReference type="PRINTS" id="PR00598">
    <property type="entry name" value="HTHMARR"/>
</dbReference>
<dbReference type="Gene3D" id="1.10.10.10">
    <property type="entry name" value="Winged helix-like DNA-binding domain superfamily/Winged helix DNA-binding domain"/>
    <property type="match status" value="1"/>
</dbReference>
<evidence type="ECO:0000313" key="3">
    <source>
        <dbReference type="EMBL" id="PKR86377.1"/>
    </source>
</evidence>
<feature type="domain" description="HTH marR-type" evidence="2">
    <location>
        <begin position="1"/>
        <end position="137"/>
    </location>
</feature>
<dbReference type="Pfam" id="PF01047">
    <property type="entry name" value="MarR"/>
    <property type="match status" value="1"/>
</dbReference>
<dbReference type="PROSITE" id="PS50995">
    <property type="entry name" value="HTH_MARR_2"/>
    <property type="match status" value="1"/>
</dbReference>
<accession>A0A2N3LP81</accession>
<evidence type="ECO:0000259" key="2">
    <source>
        <dbReference type="PROSITE" id="PS50995"/>
    </source>
</evidence>
<dbReference type="GO" id="GO:0006950">
    <property type="term" value="P:response to stress"/>
    <property type="evidence" value="ECO:0007669"/>
    <property type="project" value="TreeGrafter"/>
</dbReference>
<proteinExistence type="predicted"/>
<dbReference type="RefSeq" id="WP_101353015.1">
    <property type="nucleotide sequence ID" value="NZ_PIQO01000002.1"/>
</dbReference>
<protein>
    <submittedName>
        <fullName evidence="3">MarR family transcriptional regulator</fullName>
    </submittedName>
</protein>
<dbReference type="GO" id="GO:0003700">
    <property type="term" value="F:DNA-binding transcription factor activity"/>
    <property type="evidence" value="ECO:0007669"/>
    <property type="project" value="InterPro"/>
</dbReference>
<dbReference type="OrthoDB" id="166070at2"/>
<dbReference type="EMBL" id="PIQO01000002">
    <property type="protein sequence ID" value="PKR86377.1"/>
    <property type="molecule type" value="Genomic_DNA"/>
</dbReference>
<reference evidence="3 4" key="1">
    <citation type="submission" date="2017-11" db="EMBL/GenBank/DDBJ databases">
        <title>Bacillus camelliae sp. nov., isolated from pu'er tea.</title>
        <authorList>
            <person name="Niu L."/>
        </authorList>
    </citation>
    <scope>NUCLEOTIDE SEQUENCE [LARGE SCALE GENOMIC DNA]</scope>
    <source>
        <strain evidence="3 4">7578-1</strain>
    </source>
</reference>
<evidence type="ECO:0000256" key="1">
    <source>
        <dbReference type="ARBA" id="ARBA00023125"/>
    </source>
</evidence>
<comment type="caution">
    <text evidence="3">The sequence shown here is derived from an EMBL/GenBank/DDBJ whole genome shotgun (WGS) entry which is preliminary data.</text>
</comment>
<dbReference type="InterPro" id="IPR000835">
    <property type="entry name" value="HTH_MarR-typ"/>
</dbReference>
<dbReference type="GO" id="GO:0003677">
    <property type="term" value="F:DNA binding"/>
    <property type="evidence" value="ECO:0007669"/>
    <property type="project" value="UniProtKB-KW"/>
</dbReference>
<organism evidence="3 4">
    <name type="scientific">Heyndrickxia camelliae</name>
    <dbReference type="NCBI Taxonomy" id="1707093"/>
    <lineage>
        <taxon>Bacteria</taxon>
        <taxon>Bacillati</taxon>
        <taxon>Bacillota</taxon>
        <taxon>Bacilli</taxon>
        <taxon>Bacillales</taxon>
        <taxon>Bacillaceae</taxon>
        <taxon>Heyndrickxia</taxon>
    </lineage>
</organism>
<name>A0A2N3LP81_9BACI</name>
<dbReference type="InterPro" id="IPR039422">
    <property type="entry name" value="MarR/SlyA-like"/>
</dbReference>
<keyword evidence="1" id="KW-0238">DNA-binding</keyword>
<dbReference type="Proteomes" id="UP000233440">
    <property type="component" value="Unassembled WGS sequence"/>
</dbReference>
<dbReference type="SMART" id="SM00347">
    <property type="entry name" value="HTH_MARR"/>
    <property type="match status" value="1"/>
</dbReference>
<keyword evidence="4" id="KW-1185">Reference proteome</keyword>
<dbReference type="InterPro" id="IPR036390">
    <property type="entry name" value="WH_DNA-bd_sf"/>
</dbReference>
<sequence length="137" mass="15948">MEEQTIFEITHNMDKITNKLIIQWNKLFYEDLGVSHILILAHLMVSGNSRPSDIARTLGLTPATVTHLSEKLVRKQLTVRITDESDRRVIYLGITEKGSDILHKAEEYGKELRRNLFERLTNEEKDQLLSIFEKLNE</sequence>
<dbReference type="AlphaFoldDB" id="A0A2N3LP81"/>
<evidence type="ECO:0000313" key="4">
    <source>
        <dbReference type="Proteomes" id="UP000233440"/>
    </source>
</evidence>
<dbReference type="InterPro" id="IPR036388">
    <property type="entry name" value="WH-like_DNA-bd_sf"/>
</dbReference>
<dbReference type="PANTHER" id="PTHR33164:SF43">
    <property type="entry name" value="HTH-TYPE TRANSCRIPTIONAL REPRESSOR YETL"/>
    <property type="match status" value="1"/>
</dbReference>
<dbReference type="SUPFAM" id="SSF46785">
    <property type="entry name" value="Winged helix' DNA-binding domain"/>
    <property type="match status" value="1"/>
</dbReference>
<dbReference type="PANTHER" id="PTHR33164">
    <property type="entry name" value="TRANSCRIPTIONAL REGULATOR, MARR FAMILY"/>
    <property type="match status" value="1"/>
</dbReference>
<gene>
    <name evidence="3" type="ORF">CWO92_04585</name>
</gene>